<reference evidence="1 2" key="1">
    <citation type="submission" date="2024-01" db="EMBL/GenBank/DDBJ databases">
        <title>Genome assemblies of Stephania.</title>
        <authorList>
            <person name="Yang L."/>
        </authorList>
    </citation>
    <scope>NUCLEOTIDE SEQUENCE [LARGE SCALE GENOMIC DNA]</scope>
    <source>
        <strain evidence="1">YNDBR</strain>
        <tissue evidence="1">Leaf</tissue>
    </source>
</reference>
<evidence type="ECO:0000313" key="2">
    <source>
        <dbReference type="Proteomes" id="UP001420932"/>
    </source>
</evidence>
<gene>
    <name evidence="1" type="ORF">Syun_019404</name>
</gene>
<evidence type="ECO:0000313" key="1">
    <source>
        <dbReference type="EMBL" id="KAK9121787.1"/>
    </source>
</evidence>
<dbReference type="Proteomes" id="UP001420932">
    <property type="component" value="Unassembled WGS sequence"/>
</dbReference>
<name>A0AAP0IW28_9MAGN</name>
<keyword evidence="2" id="KW-1185">Reference proteome</keyword>
<accession>A0AAP0IW28</accession>
<sequence length="199" mass="22511">MPISLPKAKVIPFVRDYYKLMGIMTIEGTKQPLCSLVTFITSRVGEPIIGIKALVQQIKASQLVGEHANFTGQPDRGSSIIEYFNFIKSPMIMKRPNLESPLKDADMLWLKCVPMLHHSSVEPKVNETEAIVKFQMKKVLCVGIVVENLAMEEKQIFQNVQPSVGRFAILRVPVDGRERKRRVSKQLSEANCVKEREDS</sequence>
<protein>
    <submittedName>
        <fullName evidence="1">Uncharacterized protein</fullName>
    </submittedName>
</protein>
<proteinExistence type="predicted"/>
<dbReference type="SUPFAM" id="SSF56808">
    <property type="entry name" value="Ribosomal protein L1"/>
    <property type="match status" value="1"/>
</dbReference>
<dbReference type="InterPro" id="IPR023674">
    <property type="entry name" value="Ribosomal_uL1-like"/>
</dbReference>
<comment type="caution">
    <text evidence="1">The sequence shown here is derived from an EMBL/GenBank/DDBJ whole genome shotgun (WGS) entry which is preliminary data.</text>
</comment>
<organism evidence="1 2">
    <name type="scientific">Stephania yunnanensis</name>
    <dbReference type="NCBI Taxonomy" id="152371"/>
    <lineage>
        <taxon>Eukaryota</taxon>
        <taxon>Viridiplantae</taxon>
        <taxon>Streptophyta</taxon>
        <taxon>Embryophyta</taxon>
        <taxon>Tracheophyta</taxon>
        <taxon>Spermatophyta</taxon>
        <taxon>Magnoliopsida</taxon>
        <taxon>Ranunculales</taxon>
        <taxon>Menispermaceae</taxon>
        <taxon>Menispermoideae</taxon>
        <taxon>Cissampelideae</taxon>
        <taxon>Stephania</taxon>
    </lineage>
</organism>
<dbReference type="AlphaFoldDB" id="A0AAP0IW28"/>
<dbReference type="EMBL" id="JBBNAF010000008">
    <property type="protein sequence ID" value="KAK9121787.1"/>
    <property type="molecule type" value="Genomic_DNA"/>
</dbReference>